<evidence type="ECO:0000259" key="1">
    <source>
        <dbReference type="Pfam" id="PF10111"/>
    </source>
</evidence>
<evidence type="ECO:0000313" key="2">
    <source>
        <dbReference type="EMBL" id="PZT47681.1"/>
    </source>
</evidence>
<evidence type="ECO:0000313" key="3">
    <source>
        <dbReference type="Proteomes" id="UP000249746"/>
    </source>
</evidence>
<comment type="caution">
    <text evidence="2">The sequence shown here is derived from an EMBL/GenBank/DDBJ whole genome shotgun (WGS) entry which is preliminary data.</text>
</comment>
<dbReference type="AlphaFoldDB" id="A0A2W6MUP9"/>
<dbReference type="EMBL" id="NBIU01000024">
    <property type="protein sequence ID" value="PZT47681.1"/>
    <property type="molecule type" value="Genomic_DNA"/>
</dbReference>
<dbReference type="InterPro" id="IPR029044">
    <property type="entry name" value="Nucleotide-diphossugar_trans"/>
</dbReference>
<feature type="domain" description="Glycosyltransferase 2-like prokaryotic type" evidence="1">
    <location>
        <begin position="5"/>
        <end position="112"/>
    </location>
</feature>
<dbReference type="Gene3D" id="3.90.550.10">
    <property type="entry name" value="Spore Coat Polysaccharide Biosynthesis Protein SpsA, Chain A"/>
    <property type="match status" value="1"/>
</dbReference>
<organism evidence="2 3">
    <name type="scientific">Helicobacter valdiviensis</name>
    <dbReference type="NCBI Taxonomy" id="1458358"/>
    <lineage>
        <taxon>Bacteria</taxon>
        <taxon>Pseudomonadati</taxon>
        <taxon>Campylobacterota</taxon>
        <taxon>Epsilonproteobacteria</taxon>
        <taxon>Campylobacterales</taxon>
        <taxon>Helicobacteraceae</taxon>
        <taxon>Helicobacter</taxon>
    </lineage>
</organism>
<dbReference type="Pfam" id="PF10111">
    <property type="entry name" value="Glyco_tranf_2_2"/>
    <property type="match status" value="1"/>
</dbReference>
<reference evidence="2 3" key="1">
    <citation type="submission" date="2017-03" db="EMBL/GenBank/DDBJ databases">
        <title>Genomic and clinical evidence uncovers the enterohepatic species Helicobacter valdiviensis as a potential human intestinal pathogen.</title>
        <authorList>
            <person name="Fresia P."/>
            <person name="Jara R."/>
            <person name="Sierra R."/>
            <person name="Ferres I."/>
            <person name="Greif G."/>
            <person name="Iraola G."/>
            <person name="Collado L."/>
        </authorList>
    </citation>
    <scope>NUCLEOTIDE SEQUENCE [LARGE SCALE GENOMIC DNA]</scope>
    <source>
        <strain evidence="2 3">WBE14</strain>
    </source>
</reference>
<sequence>MAKLSIIIPFGTSKERPYIKERVINKANEYKSDDLVEYIFVEGFSSLEYPELKNLIESKGHRYFKDETQISNFLQGQCRNLGIIHAKSDVVMSLDVDCMISKKKFRKYFRVNKYKRN</sequence>
<dbReference type="Proteomes" id="UP000249746">
    <property type="component" value="Unassembled WGS sequence"/>
</dbReference>
<dbReference type="InterPro" id="IPR019290">
    <property type="entry name" value="GlycosylTrfase-like_prok"/>
</dbReference>
<dbReference type="OrthoDB" id="9802263at2"/>
<gene>
    <name evidence="2" type="ORF">B6S12_07770</name>
</gene>
<name>A0A2W6MUP9_9HELI</name>
<dbReference type="SUPFAM" id="SSF53448">
    <property type="entry name" value="Nucleotide-diphospho-sugar transferases"/>
    <property type="match status" value="1"/>
</dbReference>
<accession>A0A2W6MUP9</accession>
<proteinExistence type="predicted"/>
<protein>
    <recommendedName>
        <fullName evidence="1">Glycosyltransferase 2-like prokaryotic type domain-containing protein</fullName>
    </recommendedName>
</protein>
<keyword evidence="3" id="KW-1185">Reference proteome</keyword>
<dbReference type="RefSeq" id="WP_111230239.1">
    <property type="nucleotide sequence ID" value="NZ_NBIU01000024.1"/>
</dbReference>